<dbReference type="InterPro" id="IPR013785">
    <property type="entry name" value="Aldolase_TIM"/>
</dbReference>
<keyword evidence="3 5" id="KW-0560">Oxidoreductase</keyword>
<evidence type="ECO:0000313" key="5">
    <source>
        <dbReference type="EMBL" id="MBB5202461.1"/>
    </source>
</evidence>
<dbReference type="PANTHER" id="PTHR22893">
    <property type="entry name" value="NADH OXIDOREDUCTASE-RELATED"/>
    <property type="match status" value="1"/>
</dbReference>
<gene>
    <name evidence="5" type="ORF">HNR39_004325</name>
</gene>
<dbReference type="InterPro" id="IPR001155">
    <property type="entry name" value="OxRdtase_FMN_N"/>
</dbReference>
<comment type="caution">
    <text evidence="5">The sequence shown here is derived from an EMBL/GenBank/DDBJ whole genome shotgun (WGS) entry which is preliminary data.</text>
</comment>
<comment type="cofactor">
    <cofactor evidence="1">
        <name>FMN</name>
        <dbReference type="ChEBI" id="CHEBI:58210"/>
    </cofactor>
</comment>
<feature type="domain" description="NADH:flavin oxidoreductase/NADH oxidase N-terminal" evidence="4">
    <location>
        <begin position="16"/>
        <end position="343"/>
    </location>
</feature>
<organism evidence="5 6">
    <name type="scientific">Glaciimonas immobilis</name>
    <dbReference type="NCBI Taxonomy" id="728004"/>
    <lineage>
        <taxon>Bacteria</taxon>
        <taxon>Pseudomonadati</taxon>
        <taxon>Pseudomonadota</taxon>
        <taxon>Betaproteobacteria</taxon>
        <taxon>Burkholderiales</taxon>
        <taxon>Oxalobacteraceae</taxon>
        <taxon>Glaciimonas</taxon>
    </lineage>
</organism>
<dbReference type="RefSeq" id="WP_168057363.1">
    <property type="nucleotide sequence ID" value="NZ_JAAOZT010000018.1"/>
</dbReference>
<dbReference type="NCBIfam" id="NF007899">
    <property type="entry name" value="PRK10605.1"/>
    <property type="match status" value="1"/>
</dbReference>
<dbReference type="Proteomes" id="UP000571084">
    <property type="component" value="Unassembled WGS sequence"/>
</dbReference>
<evidence type="ECO:0000256" key="3">
    <source>
        <dbReference type="ARBA" id="ARBA00023002"/>
    </source>
</evidence>
<dbReference type="PANTHER" id="PTHR22893:SF91">
    <property type="entry name" value="NADPH DEHYDROGENASE 2-RELATED"/>
    <property type="match status" value="1"/>
</dbReference>
<keyword evidence="6" id="KW-1185">Reference proteome</keyword>
<dbReference type="InterPro" id="IPR045247">
    <property type="entry name" value="Oye-like"/>
</dbReference>
<dbReference type="SUPFAM" id="SSF51395">
    <property type="entry name" value="FMN-linked oxidoreductases"/>
    <property type="match status" value="1"/>
</dbReference>
<evidence type="ECO:0000259" key="4">
    <source>
        <dbReference type="Pfam" id="PF00724"/>
    </source>
</evidence>
<dbReference type="CDD" id="cd02933">
    <property type="entry name" value="OYE_like_FMN"/>
    <property type="match status" value="1"/>
</dbReference>
<dbReference type="EC" id="1.-.-.-" evidence="5"/>
<dbReference type="AlphaFoldDB" id="A0A840S177"/>
<reference evidence="5 6" key="1">
    <citation type="submission" date="2020-08" db="EMBL/GenBank/DDBJ databases">
        <title>Genomic Encyclopedia of Type Strains, Phase IV (KMG-IV): sequencing the most valuable type-strain genomes for metagenomic binning, comparative biology and taxonomic classification.</title>
        <authorList>
            <person name="Goeker M."/>
        </authorList>
    </citation>
    <scope>NUCLEOTIDE SEQUENCE [LARGE SCALE GENOMIC DNA]</scope>
    <source>
        <strain evidence="5 6">DSM 23240</strain>
    </source>
</reference>
<evidence type="ECO:0000256" key="2">
    <source>
        <dbReference type="ARBA" id="ARBA00005979"/>
    </source>
</evidence>
<evidence type="ECO:0000313" key="6">
    <source>
        <dbReference type="Proteomes" id="UP000571084"/>
    </source>
</evidence>
<dbReference type="Pfam" id="PF00724">
    <property type="entry name" value="Oxidored_FMN"/>
    <property type="match status" value="1"/>
</dbReference>
<accession>A0A840S177</accession>
<protein>
    <submittedName>
        <fullName evidence="5">N-ethylmaleimide reductase</fullName>
        <ecNumber evidence="5">1.-.-.-</ecNumber>
    </submittedName>
</protein>
<comment type="similarity">
    <text evidence="2">Belongs to the NADH:flavin oxidoreductase/NADH oxidase family.</text>
</comment>
<dbReference type="GO" id="GO:0010181">
    <property type="term" value="F:FMN binding"/>
    <property type="evidence" value="ECO:0007669"/>
    <property type="project" value="InterPro"/>
</dbReference>
<proteinExistence type="inferred from homology"/>
<dbReference type="EMBL" id="JACHHQ010000015">
    <property type="protein sequence ID" value="MBB5202461.1"/>
    <property type="molecule type" value="Genomic_DNA"/>
</dbReference>
<name>A0A840S177_9BURK</name>
<dbReference type="GO" id="GO:0005829">
    <property type="term" value="C:cytosol"/>
    <property type="evidence" value="ECO:0007669"/>
    <property type="project" value="UniProtKB-ARBA"/>
</dbReference>
<sequence>MQTNTNPTTENSNARLYESVQLGPYHLRNRIVMAPLTRSRATDGDVPSEMAILYYAQRASAGLIIAEATQISPQGKGYVFTPGIYNATQVAAWKKITDAVHAKNGRIFLQLWHVGRISHPSIQPNGELPVAPSAILPEGQAYTDAGFVPLVTPRALRLDEMPGIVNDYREAARHALAAGFDGVEIHAANGYLLDQFLRDKTNQRTDAYGGSVENRARLLVEVTAAVTEVWGGDRVGLRISPLSKFGDIWDSNPQALFTHAVEKLNAFNLAYLHVIEGDTGGEREVSGGFDLQILRNLFNGAYMANNGYDADLAEDRLDAKKADLIAFGRPFIANPDLVERMQTSAVLAEADPATMYGGDSHGYIDYPTLSGSLAT</sequence>
<evidence type="ECO:0000256" key="1">
    <source>
        <dbReference type="ARBA" id="ARBA00001917"/>
    </source>
</evidence>
<dbReference type="FunFam" id="3.20.20.70:FF:000059">
    <property type="entry name" value="N-ethylmaleimide reductase, FMN-linked"/>
    <property type="match status" value="1"/>
</dbReference>
<dbReference type="Gene3D" id="3.20.20.70">
    <property type="entry name" value="Aldolase class I"/>
    <property type="match status" value="1"/>
</dbReference>
<dbReference type="GO" id="GO:0016628">
    <property type="term" value="F:oxidoreductase activity, acting on the CH-CH group of donors, NAD or NADP as acceptor"/>
    <property type="evidence" value="ECO:0007669"/>
    <property type="project" value="UniProtKB-ARBA"/>
</dbReference>